<dbReference type="EMBL" id="JADEYC010000003">
    <property type="protein sequence ID" value="MBE9373187.1"/>
    <property type="molecule type" value="Genomic_DNA"/>
</dbReference>
<proteinExistence type="predicted"/>
<feature type="region of interest" description="Disordered" evidence="1">
    <location>
        <begin position="140"/>
        <end position="165"/>
    </location>
</feature>
<reference evidence="2" key="1">
    <citation type="submission" date="2020-10" db="EMBL/GenBank/DDBJ databases">
        <title>Diversity and distribution of actinomycetes associated with coral in the coast of Hainan.</title>
        <authorList>
            <person name="Li F."/>
        </authorList>
    </citation>
    <scope>NUCLEOTIDE SEQUENCE</scope>
    <source>
        <strain evidence="2">HNM0983</strain>
    </source>
</reference>
<dbReference type="Proteomes" id="UP000598360">
    <property type="component" value="Unassembled WGS sequence"/>
</dbReference>
<sequence>MSWTDHYQRQAAIRTVLDDAHRDPASALTTVPTPFTDRAQLLRALHYKWSQVLTGHLEAAVADSASTEDGHVQAVTAAHQRAAATCPALRALLDHHRDDPALRECLQREQQLLALTAGLAEPDEPTPEITRVGSALQQLLRSGRPEPERPRTRPFGQLRKLIPSR</sequence>
<keyword evidence="3" id="KW-1185">Reference proteome</keyword>
<comment type="caution">
    <text evidence="2">The sequence shown here is derived from an EMBL/GenBank/DDBJ whole genome shotgun (WGS) entry which is preliminary data.</text>
</comment>
<gene>
    <name evidence="2" type="ORF">IQ251_01865</name>
</gene>
<name>A0A929B4T2_9PSEU</name>
<organism evidence="2 3">
    <name type="scientific">Saccharopolyspora montiporae</name>
    <dbReference type="NCBI Taxonomy" id="2781240"/>
    <lineage>
        <taxon>Bacteria</taxon>
        <taxon>Bacillati</taxon>
        <taxon>Actinomycetota</taxon>
        <taxon>Actinomycetes</taxon>
        <taxon>Pseudonocardiales</taxon>
        <taxon>Pseudonocardiaceae</taxon>
        <taxon>Saccharopolyspora</taxon>
    </lineage>
</organism>
<protein>
    <submittedName>
        <fullName evidence="2">Uncharacterized protein</fullName>
    </submittedName>
</protein>
<evidence type="ECO:0000313" key="2">
    <source>
        <dbReference type="EMBL" id="MBE9373187.1"/>
    </source>
</evidence>
<dbReference type="RefSeq" id="WP_193926645.1">
    <property type="nucleotide sequence ID" value="NZ_JADEYC010000003.1"/>
</dbReference>
<evidence type="ECO:0000256" key="1">
    <source>
        <dbReference type="SAM" id="MobiDB-lite"/>
    </source>
</evidence>
<dbReference type="AlphaFoldDB" id="A0A929B4T2"/>
<accession>A0A929B4T2</accession>
<evidence type="ECO:0000313" key="3">
    <source>
        <dbReference type="Proteomes" id="UP000598360"/>
    </source>
</evidence>